<keyword evidence="4 14" id="KW-0812">Transmembrane</keyword>
<feature type="transmembrane region" description="Helical" evidence="14">
    <location>
        <begin position="52"/>
        <end position="73"/>
    </location>
</feature>
<dbReference type="GO" id="GO:0080132">
    <property type="term" value="F:fatty acid 2-hydroxylase activity"/>
    <property type="evidence" value="ECO:0007669"/>
    <property type="project" value="InterPro"/>
</dbReference>
<dbReference type="EMBL" id="CP076132">
    <property type="protein sequence ID" value="QWG00802.1"/>
    <property type="molecule type" value="Genomic_DNA"/>
</dbReference>
<dbReference type="Pfam" id="PF04116">
    <property type="entry name" value="FA_hydroxylase"/>
    <property type="match status" value="1"/>
</dbReference>
<evidence type="ECO:0000256" key="6">
    <source>
        <dbReference type="ARBA" id="ARBA00022824"/>
    </source>
</evidence>
<keyword evidence="11" id="KW-0443">Lipid metabolism</keyword>
<proteinExistence type="predicted"/>
<evidence type="ECO:0000256" key="14">
    <source>
        <dbReference type="SAM" id="Phobius"/>
    </source>
</evidence>
<feature type="transmembrane region" description="Helical" evidence="14">
    <location>
        <begin position="108"/>
        <end position="129"/>
    </location>
</feature>
<dbReference type="AlphaFoldDB" id="A0AAX1N437"/>
<evidence type="ECO:0000256" key="5">
    <source>
        <dbReference type="ARBA" id="ARBA00022723"/>
    </source>
</evidence>
<evidence type="ECO:0000256" key="7">
    <source>
        <dbReference type="ARBA" id="ARBA00022832"/>
    </source>
</evidence>
<sequence length="199" mass="22936">MSIAQNKKSKALFEHPLLEKLTHTHAFVPISMYLIIGLGLSIYGWWNNLLSIGPTVGLFLLGLLFFTLVEYLMHRFVFHMLPNTQLKKDITYKFHGVHHDQPKDKSRLAMPPIISIVLSSAFFGFFYLIMSNYAFGFGGGFLVGYSAYLGIHYIIHAYRPPKNFFKILWIHHGIHHYKSDDKAFGVSSPLWDVIFRTMP</sequence>
<protein>
    <submittedName>
        <fullName evidence="16">Sterol desaturase family protein</fullName>
    </submittedName>
</protein>
<evidence type="ECO:0000256" key="2">
    <source>
        <dbReference type="ARBA" id="ARBA00004477"/>
    </source>
</evidence>
<dbReference type="InterPro" id="IPR006694">
    <property type="entry name" value="Fatty_acid_hydroxylase"/>
</dbReference>
<feature type="transmembrane region" description="Helical" evidence="14">
    <location>
        <begin position="135"/>
        <end position="155"/>
    </location>
</feature>
<dbReference type="KEGG" id="fya:KMW28_14195"/>
<comment type="subcellular location">
    <subcellularLocation>
        <location evidence="2">Endoplasmic reticulum membrane</location>
        <topology evidence="2">Multi-pass membrane protein</topology>
    </subcellularLocation>
</comment>
<feature type="domain" description="Fatty acid hydroxylase" evidence="15">
    <location>
        <begin position="59"/>
        <end position="197"/>
    </location>
</feature>
<evidence type="ECO:0000256" key="4">
    <source>
        <dbReference type="ARBA" id="ARBA00022692"/>
    </source>
</evidence>
<evidence type="ECO:0000256" key="13">
    <source>
        <dbReference type="ARBA" id="ARBA00023160"/>
    </source>
</evidence>
<keyword evidence="6" id="KW-0256">Endoplasmic reticulum</keyword>
<feature type="transmembrane region" description="Helical" evidence="14">
    <location>
        <begin position="26"/>
        <end position="46"/>
    </location>
</feature>
<evidence type="ECO:0000256" key="9">
    <source>
        <dbReference type="ARBA" id="ARBA00022989"/>
    </source>
</evidence>
<evidence type="ECO:0000256" key="1">
    <source>
        <dbReference type="ARBA" id="ARBA00001947"/>
    </source>
</evidence>
<evidence type="ECO:0000256" key="3">
    <source>
        <dbReference type="ARBA" id="ARBA00022516"/>
    </source>
</evidence>
<accession>A0AAX1N437</accession>
<dbReference type="GO" id="GO:0016020">
    <property type="term" value="C:membrane"/>
    <property type="evidence" value="ECO:0007669"/>
    <property type="project" value="InterPro"/>
</dbReference>
<organism evidence="16 17">
    <name type="scientific">Flammeovirga yaeyamensis</name>
    <dbReference type="NCBI Taxonomy" id="367791"/>
    <lineage>
        <taxon>Bacteria</taxon>
        <taxon>Pseudomonadati</taxon>
        <taxon>Bacteroidota</taxon>
        <taxon>Cytophagia</taxon>
        <taxon>Cytophagales</taxon>
        <taxon>Flammeovirgaceae</taxon>
        <taxon>Flammeovirga</taxon>
    </lineage>
</organism>
<gene>
    <name evidence="16" type="ORF">KMW28_14195</name>
</gene>
<evidence type="ECO:0000313" key="17">
    <source>
        <dbReference type="Proteomes" id="UP000678679"/>
    </source>
</evidence>
<dbReference type="RefSeq" id="WP_169665135.1">
    <property type="nucleotide sequence ID" value="NZ_CP076132.1"/>
</dbReference>
<evidence type="ECO:0000256" key="11">
    <source>
        <dbReference type="ARBA" id="ARBA00023098"/>
    </source>
</evidence>
<keyword evidence="8" id="KW-0862">Zinc</keyword>
<dbReference type="Proteomes" id="UP000678679">
    <property type="component" value="Chromosome 1"/>
</dbReference>
<evidence type="ECO:0000256" key="12">
    <source>
        <dbReference type="ARBA" id="ARBA00023136"/>
    </source>
</evidence>
<evidence type="ECO:0000256" key="10">
    <source>
        <dbReference type="ARBA" id="ARBA00023002"/>
    </source>
</evidence>
<reference evidence="16 17" key="1">
    <citation type="submission" date="2021-05" db="EMBL/GenBank/DDBJ databases">
        <title>Comparative genomic studies on the polysaccharide-degrading batcterial strains of the Flammeovirga genus.</title>
        <authorList>
            <person name="Zewei F."/>
            <person name="Zheng Z."/>
            <person name="Yu L."/>
            <person name="Ruyue G."/>
            <person name="Yanhong M."/>
            <person name="Yuanyuan C."/>
            <person name="Jingyan G."/>
            <person name="Wenjun H."/>
        </authorList>
    </citation>
    <scope>NUCLEOTIDE SEQUENCE [LARGE SCALE GENOMIC DNA]</scope>
    <source>
        <strain evidence="16 17">NBRC:100898</strain>
    </source>
</reference>
<evidence type="ECO:0000256" key="8">
    <source>
        <dbReference type="ARBA" id="ARBA00022833"/>
    </source>
</evidence>
<dbReference type="InterPro" id="IPR014430">
    <property type="entry name" value="Scs7"/>
</dbReference>
<dbReference type="GO" id="GO:0005506">
    <property type="term" value="F:iron ion binding"/>
    <property type="evidence" value="ECO:0007669"/>
    <property type="project" value="InterPro"/>
</dbReference>
<name>A0AAX1N437_9BACT</name>
<comment type="cofactor">
    <cofactor evidence="1">
        <name>Zn(2+)</name>
        <dbReference type="ChEBI" id="CHEBI:29105"/>
    </cofactor>
</comment>
<dbReference type="PANTHER" id="PTHR12863:SF1">
    <property type="entry name" value="FATTY ACID 2-HYDROXYLASE"/>
    <property type="match status" value="1"/>
</dbReference>
<keyword evidence="10" id="KW-0560">Oxidoreductase</keyword>
<keyword evidence="13" id="KW-0275">Fatty acid biosynthesis</keyword>
<keyword evidence="12 14" id="KW-0472">Membrane</keyword>
<dbReference type="GO" id="GO:0006633">
    <property type="term" value="P:fatty acid biosynthetic process"/>
    <property type="evidence" value="ECO:0007669"/>
    <property type="project" value="UniProtKB-KW"/>
</dbReference>
<keyword evidence="7" id="KW-0276">Fatty acid metabolism</keyword>
<dbReference type="PANTHER" id="PTHR12863">
    <property type="entry name" value="FATTY ACID HYDROXYLASE"/>
    <property type="match status" value="1"/>
</dbReference>
<keyword evidence="17" id="KW-1185">Reference proteome</keyword>
<keyword evidence="9 14" id="KW-1133">Transmembrane helix</keyword>
<evidence type="ECO:0000259" key="15">
    <source>
        <dbReference type="Pfam" id="PF04116"/>
    </source>
</evidence>
<evidence type="ECO:0000313" key="16">
    <source>
        <dbReference type="EMBL" id="QWG00802.1"/>
    </source>
</evidence>
<keyword evidence="3" id="KW-0444">Lipid biosynthesis</keyword>
<keyword evidence="5" id="KW-0479">Metal-binding</keyword>